<proteinExistence type="inferred from homology"/>
<dbReference type="GO" id="GO:0051604">
    <property type="term" value="P:protein maturation"/>
    <property type="evidence" value="ECO:0007669"/>
    <property type="project" value="InterPro"/>
</dbReference>
<name>S4RE90_PETMA</name>
<comment type="similarity">
    <text evidence="1">Belongs to the MIP18 family.</text>
</comment>
<evidence type="ECO:0000256" key="2">
    <source>
        <dbReference type="ARBA" id="ARBA00022829"/>
    </source>
</evidence>
<dbReference type="Gene3D" id="3.30.300.130">
    <property type="entry name" value="Fe-S cluster assembly (FSCA)"/>
    <property type="match status" value="1"/>
</dbReference>
<dbReference type="HOGENOM" id="CLU_176664_0_0_1"/>
<evidence type="ECO:0000313" key="4">
    <source>
        <dbReference type="Ensembl" id="ENSPMAP00000003522.1"/>
    </source>
</evidence>
<dbReference type="SUPFAM" id="SSF117916">
    <property type="entry name" value="Fe-S cluster assembly (FSCA) domain-like"/>
    <property type="match status" value="1"/>
</dbReference>
<reference evidence="4" key="1">
    <citation type="submission" date="2025-08" db="UniProtKB">
        <authorList>
            <consortium name="Ensembl"/>
        </authorList>
    </citation>
    <scope>IDENTIFICATION</scope>
</reference>
<dbReference type="GeneTree" id="ENSGT00390000017697"/>
<protein>
    <submittedName>
        <fullName evidence="4">Cytosolic iron-sulfur assembly component 2A</fullName>
    </submittedName>
</protein>
<sequence length="106" mass="11431">KVSGMTQVFKLTRGFGGGTAEPGASRQSRGRGMDGEKALEVYDVIRTIQDPEKPSSLEELGVVSEGCVEVQALTEARRGEDEEEHLVVIRFTPTVPHCSLATLIGM</sequence>
<dbReference type="PANTHER" id="PTHR12377">
    <property type="entry name" value="CYTOSOLIC IRON-SULFUR ASSEMBLY COMPONENT 2B-RELATED"/>
    <property type="match status" value="1"/>
</dbReference>
<dbReference type="STRING" id="7757.ENSPMAP00000003522"/>
<organism evidence="4">
    <name type="scientific">Petromyzon marinus</name>
    <name type="common">Sea lamprey</name>
    <dbReference type="NCBI Taxonomy" id="7757"/>
    <lineage>
        <taxon>Eukaryota</taxon>
        <taxon>Metazoa</taxon>
        <taxon>Chordata</taxon>
        <taxon>Craniata</taxon>
        <taxon>Vertebrata</taxon>
        <taxon>Cyclostomata</taxon>
        <taxon>Hyperoartia</taxon>
        <taxon>Petromyzontiformes</taxon>
        <taxon>Petromyzontidae</taxon>
        <taxon>Petromyzon</taxon>
    </lineage>
</organism>
<evidence type="ECO:0000256" key="1">
    <source>
        <dbReference type="ARBA" id="ARBA00010381"/>
    </source>
</evidence>
<dbReference type="InterPro" id="IPR039796">
    <property type="entry name" value="MIP18"/>
</dbReference>
<dbReference type="GO" id="GO:0007059">
    <property type="term" value="P:chromosome segregation"/>
    <property type="evidence" value="ECO:0007669"/>
    <property type="project" value="UniProtKB-KW"/>
</dbReference>
<dbReference type="AlphaFoldDB" id="S4RE90"/>
<keyword evidence="2" id="KW-0159">Chromosome partition</keyword>
<evidence type="ECO:0000256" key="3">
    <source>
        <dbReference type="SAM" id="MobiDB-lite"/>
    </source>
</evidence>
<dbReference type="PANTHER" id="PTHR12377:SF2">
    <property type="entry name" value="CYTOSOLIC IRON-SULFUR ASSEMBLY COMPONENT 2A"/>
    <property type="match status" value="1"/>
</dbReference>
<reference evidence="4" key="2">
    <citation type="submission" date="2025-09" db="UniProtKB">
        <authorList>
            <consortium name="Ensembl"/>
        </authorList>
    </citation>
    <scope>IDENTIFICATION</scope>
</reference>
<dbReference type="InterPro" id="IPR034904">
    <property type="entry name" value="FSCA_dom_sf"/>
</dbReference>
<accession>S4RE90</accession>
<feature type="region of interest" description="Disordered" evidence="3">
    <location>
        <begin position="1"/>
        <end position="34"/>
    </location>
</feature>
<dbReference type="Ensembl" id="ENSPMAT00000003537.1">
    <property type="protein sequence ID" value="ENSPMAP00000003522.1"/>
    <property type="gene ID" value="ENSPMAG00000003230.1"/>
</dbReference>